<dbReference type="Proteomes" id="UP000248795">
    <property type="component" value="Unassembled WGS sequence"/>
</dbReference>
<dbReference type="EMBL" id="QKVK01000008">
    <property type="protein sequence ID" value="PZF75820.1"/>
    <property type="molecule type" value="Genomic_DNA"/>
</dbReference>
<evidence type="ECO:0000259" key="1">
    <source>
        <dbReference type="PROSITE" id="PS51736"/>
    </source>
</evidence>
<dbReference type="InterPro" id="IPR006119">
    <property type="entry name" value="Resolv_N"/>
</dbReference>
<dbReference type="AlphaFoldDB" id="A0A2W2ATE8"/>
<evidence type="ECO:0000259" key="2">
    <source>
        <dbReference type="PROSITE" id="PS51737"/>
    </source>
</evidence>
<dbReference type="SUPFAM" id="SSF53041">
    <property type="entry name" value="Resolvase-like"/>
    <property type="match status" value="1"/>
</dbReference>
<dbReference type="InterPro" id="IPR050639">
    <property type="entry name" value="SSR_resolvase"/>
</dbReference>
<feature type="domain" description="Recombinase" evidence="2">
    <location>
        <begin position="169"/>
        <end position="283"/>
    </location>
</feature>
<dbReference type="InterPro" id="IPR038109">
    <property type="entry name" value="DNA_bind_recomb_sf"/>
</dbReference>
<dbReference type="InterPro" id="IPR036162">
    <property type="entry name" value="Resolvase-like_N_sf"/>
</dbReference>
<comment type="caution">
    <text evidence="3">The sequence shown here is derived from an EMBL/GenBank/DDBJ whole genome shotgun (WGS) entry which is preliminary data.</text>
</comment>
<dbReference type="PROSITE" id="PS51737">
    <property type="entry name" value="RECOMBINASE_DNA_BIND"/>
    <property type="match status" value="1"/>
</dbReference>
<feature type="domain" description="Resolvase/invertase-type recombinase catalytic" evidence="1">
    <location>
        <begin position="9"/>
        <end position="161"/>
    </location>
</feature>
<dbReference type="CDD" id="cd03768">
    <property type="entry name" value="SR_ResInv"/>
    <property type="match status" value="1"/>
</dbReference>
<dbReference type="RefSeq" id="WP_111199626.1">
    <property type="nucleotide sequence ID" value="NZ_QKVK01000008.1"/>
</dbReference>
<dbReference type="PROSITE" id="PS51736">
    <property type="entry name" value="RECOMBINASES_3"/>
    <property type="match status" value="1"/>
</dbReference>
<dbReference type="Gene3D" id="3.40.50.1390">
    <property type="entry name" value="Resolvase, N-terminal catalytic domain"/>
    <property type="match status" value="1"/>
</dbReference>
<dbReference type="InterPro" id="IPR011109">
    <property type="entry name" value="DNA_bind_recombinase_dom"/>
</dbReference>
<evidence type="ECO:0008006" key="5">
    <source>
        <dbReference type="Google" id="ProtNLM"/>
    </source>
</evidence>
<dbReference type="Pfam" id="PF07508">
    <property type="entry name" value="Recombinase"/>
    <property type="match status" value="1"/>
</dbReference>
<keyword evidence="4" id="KW-1185">Reference proteome</keyword>
<dbReference type="SMART" id="SM00857">
    <property type="entry name" value="Resolvase"/>
    <property type="match status" value="1"/>
</dbReference>
<dbReference type="PANTHER" id="PTHR30461:SF23">
    <property type="entry name" value="DNA RECOMBINASE-RELATED"/>
    <property type="match status" value="1"/>
</dbReference>
<gene>
    <name evidence="3" type="ORF">DK847_16490</name>
</gene>
<organism evidence="3 4">
    <name type="scientific">Aestuariivirga litoralis</name>
    <dbReference type="NCBI Taxonomy" id="2650924"/>
    <lineage>
        <taxon>Bacteria</taxon>
        <taxon>Pseudomonadati</taxon>
        <taxon>Pseudomonadota</taxon>
        <taxon>Alphaproteobacteria</taxon>
        <taxon>Hyphomicrobiales</taxon>
        <taxon>Aestuariivirgaceae</taxon>
        <taxon>Aestuariivirga</taxon>
    </lineage>
</organism>
<name>A0A2W2ATE8_9HYPH</name>
<dbReference type="PANTHER" id="PTHR30461">
    <property type="entry name" value="DNA-INVERTASE FROM LAMBDOID PROPHAGE"/>
    <property type="match status" value="1"/>
</dbReference>
<dbReference type="GO" id="GO:0003677">
    <property type="term" value="F:DNA binding"/>
    <property type="evidence" value="ECO:0007669"/>
    <property type="project" value="InterPro"/>
</dbReference>
<evidence type="ECO:0000313" key="3">
    <source>
        <dbReference type="EMBL" id="PZF75820.1"/>
    </source>
</evidence>
<dbReference type="Gene3D" id="3.90.1750.20">
    <property type="entry name" value="Putative Large Serine Recombinase, Chain B, Domain 2"/>
    <property type="match status" value="1"/>
</dbReference>
<evidence type="ECO:0000313" key="4">
    <source>
        <dbReference type="Proteomes" id="UP000248795"/>
    </source>
</evidence>
<sequence>MADCPTIRRCAIYTRKSSEEGLDQAYNSLAAQRDACTAYIASQKHEGWTLVPKAYDDGGFSGGNLQRPALEGLMQDIARGEIDIIVVYKIDRLTRSLADFAKLTDVLDRHNVSFVAVTQQFNTSTSMGRLTLNVLLSFAQFEREVASERIRDKIAASKRRGIWMGGHPPHGYEVKARKLVVVPEEAETVRHLFDRYLELRSVQLLRRELASSGRRSKRKVLQDGSVVGGVSFSRGALYTILKNPIYRGLIQHKGECFPGEHEPIVEEKLFSDVQRVLEQQGPGDKARRKLSSPALLKGLVFDAQGERLQPTHCSKGRKKYRYYTSKSLLKEGRQQATSGFRVPAPDLEMIVIRSLAGHLRKRQWVAALVPGPGDLPPALEKAQGIAVDIERQPIMNTGMIGDLVTRITMDKRNIHLRVNRDQLVALLTGRLPEDAQSPLDSLPLVIDITGHLLRCGKQVRLVVDETGDQPYSDPHPRLVAEILRARRWFDALSSGEVPTIAALARAEGVSASYISLKISLAFLAPDIVETIVDGMQPMSLTPERLKKACPLPASWEEQRALLLA</sequence>
<dbReference type="GO" id="GO:0000150">
    <property type="term" value="F:DNA strand exchange activity"/>
    <property type="evidence" value="ECO:0007669"/>
    <property type="project" value="InterPro"/>
</dbReference>
<reference evidence="4" key="1">
    <citation type="submission" date="2018-06" db="EMBL/GenBank/DDBJ databases">
        <title>Aestuariibacter litoralis strain KCTC 52945T.</title>
        <authorList>
            <person name="Li X."/>
            <person name="Salam N."/>
            <person name="Li J.-L."/>
            <person name="Chen Y.-M."/>
            <person name="Yang Z.-W."/>
            <person name="Zhang L.-Y."/>
            <person name="Han M.-X."/>
            <person name="Xiao M."/>
            <person name="Li W.-J."/>
        </authorList>
    </citation>
    <scope>NUCLEOTIDE SEQUENCE [LARGE SCALE GENOMIC DNA]</scope>
    <source>
        <strain evidence="4">KCTC 52945</strain>
    </source>
</reference>
<proteinExistence type="predicted"/>
<accession>A0A2W2ATE8</accession>
<protein>
    <recommendedName>
        <fullName evidence="5">Recombinase family protein</fullName>
    </recommendedName>
</protein>
<dbReference type="Pfam" id="PF00239">
    <property type="entry name" value="Resolvase"/>
    <property type="match status" value="1"/>
</dbReference>